<dbReference type="InterPro" id="IPR025296">
    <property type="entry name" value="DUF4158"/>
</dbReference>
<gene>
    <name evidence="2" type="ORF">GCM10010909_00500</name>
</gene>
<accession>A0ABQ6A136</accession>
<feature type="domain" description="DUF4158" evidence="1">
    <location>
        <begin position="1"/>
        <end position="93"/>
    </location>
</feature>
<sequence>MVAFVAQQIGVNSGALAEYARRDTNRREHAVEAQRHRGLHPAGRDDRRAALQVAITIAAATDLGKPIAEAIIAAFRERKSVLPATDTLDRIGRAARVIARHRMEAALLDGLTAEGLATLDRLLTVDPTIRQTRFAWLRALPEAPSEKNLLAHLERLSFVRAFHLDPQRRAHIHPNRWAQLVREGAVTPSWLADDFNAGRRCALIAAQLIELRSKLTDATLTMFCRLIARLFTKSKARQERRHLDDRKETGRLLRMFGDTLRALAEANETGEDTFKVLDREIGWRRLVQARVDVEALAATAEADPLLGAAAHYSWVRRYAPALLEAFTFRSAREHDPLLAAIELLQQLNRDDRRGLPAKIPIGHLTQKVRKLIAADGKRDRRLWEIATLAALRGRLRSGEVWVEGGRAFCPLETQLMPSPAFAARKAGGDLRLGVPHDADAWIAEKQRKLDFKL</sequence>
<evidence type="ECO:0000313" key="2">
    <source>
        <dbReference type="EMBL" id="GLR65372.1"/>
    </source>
</evidence>
<protein>
    <recommendedName>
        <fullName evidence="1">DUF4158 domain-containing protein</fullName>
    </recommendedName>
</protein>
<name>A0ABQ6A136_9PROT</name>
<dbReference type="Proteomes" id="UP001156641">
    <property type="component" value="Unassembled WGS sequence"/>
</dbReference>
<organism evidence="2 3">
    <name type="scientific">Acidocella aquatica</name>
    <dbReference type="NCBI Taxonomy" id="1922313"/>
    <lineage>
        <taxon>Bacteria</taxon>
        <taxon>Pseudomonadati</taxon>
        <taxon>Pseudomonadota</taxon>
        <taxon>Alphaproteobacteria</taxon>
        <taxon>Acetobacterales</taxon>
        <taxon>Acidocellaceae</taxon>
        <taxon>Acidocella</taxon>
    </lineage>
</organism>
<comment type="caution">
    <text evidence="2">The sequence shown here is derived from an EMBL/GenBank/DDBJ whole genome shotgun (WGS) entry which is preliminary data.</text>
</comment>
<reference evidence="3" key="1">
    <citation type="journal article" date="2019" name="Int. J. Syst. Evol. Microbiol.">
        <title>The Global Catalogue of Microorganisms (GCM) 10K type strain sequencing project: providing services to taxonomists for standard genome sequencing and annotation.</title>
        <authorList>
            <consortium name="The Broad Institute Genomics Platform"/>
            <consortium name="The Broad Institute Genome Sequencing Center for Infectious Disease"/>
            <person name="Wu L."/>
            <person name="Ma J."/>
        </authorList>
    </citation>
    <scope>NUCLEOTIDE SEQUENCE [LARGE SCALE GENOMIC DNA]</scope>
    <source>
        <strain evidence="3">NBRC 112502</strain>
    </source>
</reference>
<dbReference type="Pfam" id="PF13700">
    <property type="entry name" value="DUF4158"/>
    <property type="match status" value="1"/>
</dbReference>
<dbReference type="EMBL" id="BSOS01000003">
    <property type="protein sequence ID" value="GLR65372.1"/>
    <property type="molecule type" value="Genomic_DNA"/>
</dbReference>
<evidence type="ECO:0000259" key="1">
    <source>
        <dbReference type="Pfam" id="PF13700"/>
    </source>
</evidence>
<dbReference type="RefSeq" id="WP_284255868.1">
    <property type="nucleotide sequence ID" value="NZ_BSOS01000003.1"/>
</dbReference>
<proteinExistence type="predicted"/>
<keyword evidence="3" id="KW-1185">Reference proteome</keyword>
<evidence type="ECO:0000313" key="3">
    <source>
        <dbReference type="Proteomes" id="UP001156641"/>
    </source>
</evidence>